<name>A0A3G2S327_MALR7</name>
<keyword evidence="3 5" id="KW-0012">Acyltransferase</keyword>
<dbReference type="STRING" id="425264.A0A3G2S327"/>
<dbReference type="AlphaFoldDB" id="A0A3G2S327"/>
<feature type="domain" description="N-acetyltransferase" evidence="4">
    <location>
        <begin position="4"/>
        <end position="165"/>
    </location>
</feature>
<dbReference type="PANTHER" id="PTHR10545">
    <property type="entry name" value="DIAMINE N-ACETYLTRANSFERASE"/>
    <property type="match status" value="1"/>
</dbReference>
<keyword evidence="2 5" id="KW-0808">Transferase</keyword>
<reference evidence="5 6" key="1">
    <citation type="submission" date="2018-10" db="EMBL/GenBank/DDBJ databases">
        <title>Complete genome sequence of Malassezia restricta CBS 7877.</title>
        <authorList>
            <person name="Morand S.C."/>
            <person name="Bertignac M."/>
            <person name="Iltis A."/>
            <person name="Kolder I."/>
            <person name="Pirovano W."/>
            <person name="Jourdain R."/>
            <person name="Clavaud C."/>
        </authorList>
    </citation>
    <scope>NUCLEOTIDE SEQUENCE [LARGE SCALE GENOMIC DNA]</scope>
    <source>
        <strain evidence="5 6">CBS 7877</strain>
    </source>
</reference>
<dbReference type="EC" id="2.3.1.57" evidence="5"/>
<accession>A0A3G2S327</accession>
<evidence type="ECO:0000256" key="2">
    <source>
        <dbReference type="ARBA" id="ARBA00022679"/>
    </source>
</evidence>
<dbReference type="FunFam" id="3.40.630.30:FF:000064">
    <property type="entry name" value="GNAT family acetyltransferase"/>
    <property type="match status" value="1"/>
</dbReference>
<keyword evidence="6" id="KW-1185">Reference proteome</keyword>
<evidence type="ECO:0000256" key="3">
    <source>
        <dbReference type="ARBA" id="ARBA00023315"/>
    </source>
</evidence>
<comment type="similarity">
    <text evidence="1">Belongs to the acetyltransferase family.</text>
</comment>
<evidence type="ECO:0000313" key="6">
    <source>
        <dbReference type="Proteomes" id="UP000269793"/>
    </source>
</evidence>
<dbReference type="Pfam" id="PF00583">
    <property type="entry name" value="Acetyltransf_1"/>
    <property type="match status" value="1"/>
</dbReference>
<dbReference type="VEuPathDB" id="FungiDB:DNF11_0762"/>
<evidence type="ECO:0000313" key="5">
    <source>
        <dbReference type="EMBL" id="AYO41712.1"/>
    </source>
</evidence>
<gene>
    <name evidence="5" type="primary">SAT2</name>
    <name evidence="5" type="ORF">DNF11_0762</name>
</gene>
<dbReference type="OrthoDB" id="7305308at2759"/>
<dbReference type="PROSITE" id="PS51186">
    <property type="entry name" value="GNAT"/>
    <property type="match status" value="1"/>
</dbReference>
<evidence type="ECO:0000256" key="1">
    <source>
        <dbReference type="ARBA" id="ARBA00008694"/>
    </source>
</evidence>
<dbReference type="GO" id="GO:0004145">
    <property type="term" value="F:diamine N-acetyltransferase activity"/>
    <property type="evidence" value="ECO:0007669"/>
    <property type="project" value="UniProtKB-EC"/>
</dbReference>
<sequence length="166" mass="19382">MAVPHIRNATREDVPTILEFIKQLAIYEKALDQVQATEESLTNTLFENPYAYVVIAEVEKDDHCKKPIGFSLYYYAYSTWTSRPTLYLEDLYVMPEYRNKGVGKHLFKRLGEIAKEKECLRVEWSVLTWNSPSIGFYKNTLGAIMMDEWRTMRLDRAGIERLACLV</sequence>
<evidence type="ECO:0000259" key="4">
    <source>
        <dbReference type="PROSITE" id="PS51186"/>
    </source>
</evidence>
<dbReference type="EMBL" id="CP033148">
    <property type="protein sequence ID" value="AYO41712.1"/>
    <property type="molecule type" value="Genomic_DNA"/>
</dbReference>
<dbReference type="InterPro" id="IPR000182">
    <property type="entry name" value="GNAT_dom"/>
</dbReference>
<protein>
    <submittedName>
        <fullName evidence="5">Diamine acetyltransferase 2</fullName>
        <ecNumber evidence="5">2.3.1.57</ecNumber>
    </submittedName>
</protein>
<dbReference type="Proteomes" id="UP000269793">
    <property type="component" value="Chromosome I"/>
</dbReference>
<proteinExistence type="inferred from homology"/>
<dbReference type="PANTHER" id="PTHR10545:SF29">
    <property type="entry name" value="GH14572P-RELATED"/>
    <property type="match status" value="1"/>
</dbReference>
<dbReference type="Gene3D" id="3.40.630.30">
    <property type="match status" value="1"/>
</dbReference>
<dbReference type="InterPro" id="IPR051016">
    <property type="entry name" value="Diverse_Substrate_AcTransf"/>
</dbReference>
<dbReference type="CDD" id="cd04301">
    <property type="entry name" value="NAT_SF"/>
    <property type="match status" value="1"/>
</dbReference>
<dbReference type="InterPro" id="IPR016181">
    <property type="entry name" value="Acyl_CoA_acyltransferase"/>
</dbReference>
<dbReference type="SUPFAM" id="SSF55729">
    <property type="entry name" value="Acyl-CoA N-acyltransferases (Nat)"/>
    <property type="match status" value="1"/>
</dbReference>
<organism evidence="5 6">
    <name type="scientific">Malassezia restricta (strain ATCC 96810 / NBRC 103918 / CBS 7877)</name>
    <name type="common">Seborrheic dermatitis infection agent</name>
    <dbReference type="NCBI Taxonomy" id="425264"/>
    <lineage>
        <taxon>Eukaryota</taxon>
        <taxon>Fungi</taxon>
        <taxon>Dikarya</taxon>
        <taxon>Basidiomycota</taxon>
        <taxon>Ustilaginomycotina</taxon>
        <taxon>Malasseziomycetes</taxon>
        <taxon>Malasseziales</taxon>
        <taxon>Malasseziaceae</taxon>
        <taxon>Malassezia</taxon>
    </lineage>
</organism>